<dbReference type="SUPFAM" id="SSF56112">
    <property type="entry name" value="Protein kinase-like (PK-like)"/>
    <property type="match status" value="1"/>
</dbReference>
<dbReference type="InParanoid" id="A0A545AW71"/>
<dbReference type="RefSeq" id="WP_142703749.1">
    <property type="nucleotide sequence ID" value="NZ_VIRS01000004.1"/>
</dbReference>
<evidence type="ECO:0008006" key="3">
    <source>
        <dbReference type="Google" id="ProtNLM"/>
    </source>
</evidence>
<proteinExistence type="predicted"/>
<keyword evidence="2" id="KW-1185">Reference proteome</keyword>
<dbReference type="InterPro" id="IPR011009">
    <property type="entry name" value="Kinase-like_dom_sf"/>
</dbReference>
<organism evidence="1 2">
    <name type="scientific">Cryptosporangium phraense</name>
    <dbReference type="NCBI Taxonomy" id="2593070"/>
    <lineage>
        <taxon>Bacteria</taxon>
        <taxon>Bacillati</taxon>
        <taxon>Actinomycetota</taxon>
        <taxon>Actinomycetes</taxon>
        <taxon>Cryptosporangiales</taxon>
        <taxon>Cryptosporangiaceae</taxon>
        <taxon>Cryptosporangium</taxon>
    </lineage>
</organism>
<dbReference type="OrthoDB" id="236897at2"/>
<dbReference type="AlphaFoldDB" id="A0A545AW71"/>
<gene>
    <name evidence="1" type="ORF">FL583_07545</name>
</gene>
<dbReference type="EMBL" id="VIRS01000004">
    <property type="protein sequence ID" value="TQS45576.1"/>
    <property type="molecule type" value="Genomic_DNA"/>
</dbReference>
<protein>
    <recommendedName>
        <fullName evidence="3">Phosphotransferase</fullName>
    </recommendedName>
</protein>
<sequence>MTQDRSDPSIEEPLPGGFVNAVVRTGQVVRRSPPPSAAYTHQVLSLLESRSWPAAPRLLGLDEHGREMLTYLDGFVPWERESQTVVRSNASLVAVARLVRELHDLTAGSVLAAGGEVVCHNDLSPKNTVYRQADGQWQPGAFLAAAHRDRLDATLR</sequence>
<evidence type="ECO:0000313" key="1">
    <source>
        <dbReference type="EMBL" id="TQS45576.1"/>
    </source>
</evidence>
<reference evidence="1 2" key="1">
    <citation type="submission" date="2019-07" db="EMBL/GenBank/DDBJ databases">
        <title>Cryptosporangium phraense sp. nov., isolated from plant litter.</title>
        <authorList>
            <person name="Suriyachadkun C."/>
        </authorList>
    </citation>
    <scope>NUCLEOTIDE SEQUENCE [LARGE SCALE GENOMIC DNA]</scope>
    <source>
        <strain evidence="1 2">A-T 5661</strain>
    </source>
</reference>
<dbReference type="Proteomes" id="UP000317982">
    <property type="component" value="Unassembled WGS sequence"/>
</dbReference>
<evidence type="ECO:0000313" key="2">
    <source>
        <dbReference type="Proteomes" id="UP000317982"/>
    </source>
</evidence>
<name>A0A545AW71_9ACTN</name>
<accession>A0A545AW71</accession>
<comment type="caution">
    <text evidence="1">The sequence shown here is derived from an EMBL/GenBank/DDBJ whole genome shotgun (WGS) entry which is preliminary data.</text>
</comment>